<protein>
    <submittedName>
        <fullName evidence="2">Uncharacterized protein</fullName>
    </submittedName>
</protein>
<sequence>MFGRQFTSLFNQYPLTYREKDLDTQYLNALKQHFPNGPDSQNPLYDGQNTPEYGYPANPPRPRPPLYPPTNDIGSNPPLGPFPLRPQRPLYRPPLGALSQTSLITALDSIAKYDDLHCVPRLLCEVTSGSITGNKKKGSEEASPVPFLSREGVIALLTVLNFVDDSPILLFLRAAFLGYSSKGDTKACLNGYPLCPKDPDQLVNYLNNHNGGFFKFFNRQLQHQPNYSPYFNKYLNDTDKELRDLKLTPRLPKVGFASRILNDPIDIVEIGHYGKIANTRLPIHDVDYDKAVLTQHHQPQSDLAYDNNEQNSVYSTRKAKKISFPGKMTKSFTANVMIFPDRTGTGNLILSEDPAVGLKISFVGEPSEKGKPKVKFLYDSERHSKKMRFPEDED</sequence>
<accession>A0AAN9TYH2</accession>
<evidence type="ECO:0000313" key="2">
    <source>
        <dbReference type="EMBL" id="KAK7595203.1"/>
    </source>
</evidence>
<dbReference type="AlphaFoldDB" id="A0AAN9TYH2"/>
<keyword evidence="3" id="KW-1185">Reference proteome</keyword>
<dbReference type="Proteomes" id="UP001367676">
    <property type="component" value="Unassembled WGS sequence"/>
</dbReference>
<feature type="compositionally biased region" description="Polar residues" evidence="1">
    <location>
        <begin position="38"/>
        <end position="51"/>
    </location>
</feature>
<feature type="compositionally biased region" description="Pro residues" evidence="1">
    <location>
        <begin position="57"/>
        <end position="68"/>
    </location>
</feature>
<gene>
    <name evidence="2" type="ORF">V9T40_001636</name>
</gene>
<comment type="caution">
    <text evidence="2">The sequence shown here is derived from an EMBL/GenBank/DDBJ whole genome shotgun (WGS) entry which is preliminary data.</text>
</comment>
<dbReference type="EMBL" id="JBBCAQ010000019">
    <property type="protein sequence ID" value="KAK7595203.1"/>
    <property type="molecule type" value="Genomic_DNA"/>
</dbReference>
<reference evidence="2 3" key="1">
    <citation type="submission" date="2024-03" db="EMBL/GenBank/DDBJ databases">
        <title>Adaptation during the transition from Ophiocordyceps entomopathogen to insect associate is accompanied by gene loss and intensified selection.</title>
        <authorList>
            <person name="Ward C.M."/>
            <person name="Onetto C.A."/>
            <person name="Borneman A.R."/>
        </authorList>
    </citation>
    <scope>NUCLEOTIDE SEQUENCE [LARGE SCALE GENOMIC DNA]</scope>
    <source>
        <strain evidence="2">AWRI1</strain>
        <tissue evidence="2">Single Adult Female</tissue>
    </source>
</reference>
<evidence type="ECO:0000256" key="1">
    <source>
        <dbReference type="SAM" id="MobiDB-lite"/>
    </source>
</evidence>
<evidence type="ECO:0000313" key="3">
    <source>
        <dbReference type="Proteomes" id="UP001367676"/>
    </source>
</evidence>
<feature type="region of interest" description="Disordered" evidence="1">
    <location>
        <begin position="33"/>
        <end position="72"/>
    </location>
</feature>
<organism evidence="2 3">
    <name type="scientific">Parthenolecanium corni</name>
    <dbReference type="NCBI Taxonomy" id="536013"/>
    <lineage>
        <taxon>Eukaryota</taxon>
        <taxon>Metazoa</taxon>
        <taxon>Ecdysozoa</taxon>
        <taxon>Arthropoda</taxon>
        <taxon>Hexapoda</taxon>
        <taxon>Insecta</taxon>
        <taxon>Pterygota</taxon>
        <taxon>Neoptera</taxon>
        <taxon>Paraneoptera</taxon>
        <taxon>Hemiptera</taxon>
        <taxon>Sternorrhyncha</taxon>
        <taxon>Coccoidea</taxon>
        <taxon>Coccidae</taxon>
        <taxon>Parthenolecanium</taxon>
    </lineage>
</organism>
<name>A0AAN9TYH2_9HEMI</name>
<proteinExistence type="predicted"/>